<gene>
    <name evidence="2" type="ORF">IHE44_0014182</name>
    <name evidence="1" type="ORF">IHE44_006126</name>
</gene>
<organism evidence="1">
    <name type="scientific">Lamprotornis superbus</name>
    <dbReference type="NCBI Taxonomy" id="245042"/>
    <lineage>
        <taxon>Eukaryota</taxon>
        <taxon>Metazoa</taxon>
        <taxon>Chordata</taxon>
        <taxon>Craniata</taxon>
        <taxon>Vertebrata</taxon>
        <taxon>Euteleostomi</taxon>
        <taxon>Archelosauria</taxon>
        <taxon>Archosauria</taxon>
        <taxon>Dinosauria</taxon>
        <taxon>Saurischia</taxon>
        <taxon>Theropoda</taxon>
        <taxon>Coelurosauria</taxon>
        <taxon>Aves</taxon>
        <taxon>Neognathae</taxon>
        <taxon>Neoaves</taxon>
        <taxon>Telluraves</taxon>
        <taxon>Australaves</taxon>
        <taxon>Passeriformes</taxon>
        <taxon>Sturnidae</taxon>
        <taxon>Lamprotornis</taxon>
    </lineage>
</organism>
<dbReference type="EMBL" id="JADDUC020000008">
    <property type="protein sequence ID" value="KAI1236963.1"/>
    <property type="molecule type" value="Genomic_DNA"/>
</dbReference>
<dbReference type="OrthoDB" id="9421177at2759"/>
<reference evidence="2 3" key="2">
    <citation type="journal article" date="2021" name="J. Hered.">
        <title>Feather Gene Expression Elucidates the Developmental Basis of Plumage Iridescence in African Starlings.</title>
        <authorList>
            <person name="Rubenstein D.R."/>
            <person name="Corvelo A."/>
            <person name="MacManes M.D."/>
            <person name="Maia R."/>
            <person name="Narzisi G."/>
            <person name="Rousaki A."/>
            <person name="Vandenabeele P."/>
            <person name="Shawkey M.D."/>
            <person name="Solomon J."/>
        </authorList>
    </citation>
    <scope>NUCLEOTIDE SEQUENCE [LARGE SCALE GENOMIC DNA]</scope>
    <source>
        <strain evidence="2">SS15</strain>
    </source>
</reference>
<evidence type="ECO:0000313" key="2">
    <source>
        <dbReference type="EMBL" id="KAI1236963.1"/>
    </source>
</evidence>
<evidence type="ECO:0000313" key="1">
    <source>
        <dbReference type="EMBL" id="KAG0115359.1"/>
    </source>
</evidence>
<evidence type="ECO:0000313" key="3">
    <source>
        <dbReference type="Proteomes" id="UP000618051"/>
    </source>
</evidence>
<protein>
    <submittedName>
        <fullName evidence="1">Uncharacterized protein</fullName>
    </submittedName>
</protein>
<sequence>MVLAATIMWRTIASSGTAVEKVLPTLLCVLEDWPLHRVSTSDGNKTRVFALAATRVVWEILRLPWCPAPFVEYSPRLLVALLFQVFVSTLDMTEEVNTFWKGCQDQLSLPISINRCSIPFLPCSQDRSQCSQHDLGFALHTGLQCRL</sequence>
<reference evidence="2" key="3">
    <citation type="submission" date="2022-01" db="EMBL/GenBank/DDBJ databases">
        <authorList>
            <person name="Rubenstein D.R."/>
        </authorList>
    </citation>
    <scope>NUCLEOTIDE SEQUENCE</scope>
    <source>
        <strain evidence="2">SS15</strain>
        <tissue evidence="2">Liver</tissue>
    </source>
</reference>
<comment type="caution">
    <text evidence="1">The sequence shown here is derived from an EMBL/GenBank/DDBJ whole genome shotgun (WGS) entry which is preliminary data.</text>
</comment>
<dbReference type="Proteomes" id="UP000618051">
    <property type="component" value="Unassembled WGS sequence"/>
</dbReference>
<proteinExistence type="predicted"/>
<dbReference type="EMBL" id="JADDUC010000229">
    <property type="protein sequence ID" value="KAG0115359.1"/>
    <property type="molecule type" value="Genomic_DNA"/>
</dbReference>
<dbReference type="AlphaFoldDB" id="A0A835NHM9"/>
<keyword evidence="3" id="KW-1185">Reference proteome</keyword>
<reference evidence="1" key="1">
    <citation type="submission" date="2020-10" db="EMBL/GenBank/DDBJ databases">
        <title>Feather gene expression reveals the developmental basis of iridescence in African starlings.</title>
        <authorList>
            <person name="Rubenstein D.R."/>
        </authorList>
    </citation>
    <scope>NUCLEOTIDE SEQUENCE</scope>
    <source>
        <strain evidence="1">SS15</strain>
        <tissue evidence="1">Liver</tissue>
    </source>
</reference>
<name>A0A835NHM9_9PASS</name>
<accession>A0A835NHM9</accession>